<dbReference type="EMBL" id="AP028654">
    <property type="protein sequence ID" value="BEP28671.1"/>
    <property type="molecule type" value="Genomic_DNA"/>
</dbReference>
<keyword evidence="1" id="KW-0812">Transmembrane</keyword>
<keyword evidence="3" id="KW-1185">Reference proteome</keyword>
<evidence type="ECO:0000313" key="2">
    <source>
        <dbReference type="EMBL" id="BEP28671.1"/>
    </source>
</evidence>
<feature type="transmembrane region" description="Helical" evidence="1">
    <location>
        <begin position="6"/>
        <end position="26"/>
    </location>
</feature>
<name>A0AAU9EN08_9FIRM</name>
<sequence length="117" mass="13089">MNPISIVGLILIVGGFTIAYLGWLIVKKNKSKYSTICQSVKMDEVEDTIKYKSLTSQYHIMIGAFFIMMGLLLQFISNNIAMVISLLVFFVLMVYLKASVEEKIANLASDNTNKLKG</sequence>
<protein>
    <recommendedName>
        <fullName evidence="4">DUF3784 domain-containing protein</fullName>
    </recommendedName>
</protein>
<feature type="transmembrane region" description="Helical" evidence="1">
    <location>
        <begin position="58"/>
        <end position="76"/>
    </location>
</feature>
<feature type="transmembrane region" description="Helical" evidence="1">
    <location>
        <begin position="82"/>
        <end position="100"/>
    </location>
</feature>
<dbReference type="AlphaFoldDB" id="A0AAU9EN08"/>
<evidence type="ECO:0000313" key="3">
    <source>
        <dbReference type="Proteomes" id="UP001321786"/>
    </source>
</evidence>
<reference evidence="2 3" key="1">
    <citation type="submission" date="2023-08" db="EMBL/GenBank/DDBJ databases">
        <title>Helicovermis profunda gen. nov., sp. nov., a novel mesophilic, fermentative bacterium within the Bacillota from a deep-sea hydrothermal vent chimney.</title>
        <authorList>
            <person name="Miyazaki U."/>
            <person name="Mizutani D."/>
            <person name="Hashimoto Y."/>
            <person name="Tame A."/>
            <person name="Sawayama S."/>
            <person name="Miyazaki J."/>
            <person name="Takai K."/>
            <person name="Nakagawa S."/>
        </authorList>
    </citation>
    <scope>NUCLEOTIDE SEQUENCE [LARGE SCALE GENOMIC DNA]</scope>
    <source>
        <strain evidence="2 3">S502</strain>
    </source>
</reference>
<dbReference type="KEGG" id="hprf:HLPR_10020"/>
<evidence type="ECO:0008006" key="4">
    <source>
        <dbReference type="Google" id="ProtNLM"/>
    </source>
</evidence>
<dbReference type="Proteomes" id="UP001321786">
    <property type="component" value="Chromosome"/>
</dbReference>
<keyword evidence="1" id="KW-1133">Transmembrane helix</keyword>
<proteinExistence type="predicted"/>
<gene>
    <name evidence="2" type="ORF">HLPR_10020</name>
</gene>
<organism evidence="2 3">
    <name type="scientific">Helicovermis profundi</name>
    <dbReference type="NCBI Taxonomy" id="3065157"/>
    <lineage>
        <taxon>Bacteria</taxon>
        <taxon>Bacillati</taxon>
        <taxon>Bacillota</taxon>
        <taxon>Clostridia</taxon>
        <taxon>Helicovermis</taxon>
    </lineage>
</organism>
<accession>A0AAU9EN08</accession>
<dbReference type="RefSeq" id="WP_338536978.1">
    <property type="nucleotide sequence ID" value="NZ_AP028654.1"/>
</dbReference>
<evidence type="ECO:0000256" key="1">
    <source>
        <dbReference type="SAM" id="Phobius"/>
    </source>
</evidence>
<keyword evidence="1" id="KW-0472">Membrane</keyword>